<dbReference type="InterPro" id="IPR050641">
    <property type="entry name" value="RIFMO-like"/>
</dbReference>
<evidence type="ECO:0000259" key="4">
    <source>
        <dbReference type="Pfam" id="PF01494"/>
    </source>
</evidence>
<accession>A0A382AWH6</accession>
<dbReference type="InterPro" id="IPR036188">
    <property type="entry name" value="FAD/NAD-bd_sf"/>
</dbReference>
<evidence type="ECO:0000313" key="5">
    <source>
        <dbReference type="EMBL" id="SVB05895.1"/>
    </source>
</evidence>
<reference evidence="5" key="1">
    <citation type="submission" date="2018-05" db="EMBL/GenBank/DDBJ databases">
        <authorList>
            <person name="Lanie J.A."/>
            <person name="Ng W.-L."/>
            <person name="Kazmierczak K.M."/>
            <person name="Andrzejewski T.M."/>
            <person name="Davidsen T.M."/>
            <person name="Wayne K.J."/>
            <person name="Tettelin H."/>
            <person name="Glass J.I."/>
            <person name="Rusch D."/>
            <person name="Podicherti R."/>
            <person name="Tsui H.-C.T."/>
            <person name="Winkler M.E."/>
        </authorList>
    </citation>
    <scope>NUCLEOTIDE SEQUENCE</scope>
</reference>
<dbReference type="Gene3D" id="3.30.9.10">
    <property type="entry name" value="D-Amino Acid Oxidase, subunit A, domain 2"/>
    <property type="match status" value="1"/>
</dbReference>
<evidence type="ECO:0000256" key="2">
    <source>
        <dbReference type="ARBA" id="ARBA00022630"/>
    </source>
</evidence>
<evidence type="ECO:0000256" key="3">
    <source>
        <dbReference type="ARBA" id="ARBA00022827"/>
    </source>
</evidence>
<keyword evidence="3" id="KW-0274">FAD</keyword>
<dbReference type="Pfam" id="PF01494">
    <property type="entry name" value="FAD_binding_3"/>
    <property type="match status" value="1"/>
</dbReference>
<keyword evidence="2" id="KW-0285">Flavoprotein</keyword>
<name>A0A382AWH6_9ZZZZ</name>
<sequence>MAERHQVVIVGGGPVGVGLAVELGLRDIDCVVIERRRELPNLPKGQNLTSRTLEHFYFWGIEDELRDARIMPKDYPIGGVTAYGNLMSEYWFRPGRGLGRGRSHYYVDGDRMPQYRLEAVLRKKIESLSSVKILYETTVKKVEQDANGVSVTYDSGVWPYDEETIVGDYVIGCDGTRSIVREQLGIKQMGSDFEQKMVLAVFSSTAFNDALDRFPHSSIFRALDPEFNGYPFNFGRVVVGESFFFLAPVPNDTSKENYDFQALLNRAAGFEFEATFDHVGFWDLKVSVADKYQVGRAFIAGDSAHSHPPFGGFGLNNGLEDITNLGWKLAAVLKGWGGDKLLDSYTEERRPVFWEVAEDFIARGMEREGEFLNTFSPEKDEAEFKREWRKFQDDGGNRTLIYEPNYEGSPVVIGPEGAVCSAHGSFEFAARPGHHLSPQPLSGGRYLPAELGAGFTLLALDANDDDVQKIVRVAESEGVPLTVVRDTREGGRQRYESKLILVRPDQHIVWVGDDAPHDPVKVMRKVTGRTWA</sequence>
<dbReference type="GO" id="GO:0016709">
    <property type="term" value="F:oxidoreductase activity, acting on paired donors, with incorporation or reduction of molecular oxygen, NAD(P)H as one donor, and incorporation of one atom of oxygen"/>
    <property type="evidence" value="ECO:0007669"/>
    <property type="project" value="UniProtKB-ARBA"/>
</dbReference>
<dbReference type="PANTHER" id="PTHR43004:SF19">
    <property type="entry name" value="BINDING MONOOXYGENASE, PUTATIVE (JCVI)-RELATED"/>
    <property type="match status" value="1"/>
</dbReference>
<protein>
    <recommendedName>
        <fullName evidence="4">FAD-binding domain-containing protein</fullName>
    </recommendedName>
</protein>
<dbReference type="AlphaFoldDB" id="A0A382AWH6"/>
<dbReference type="PANTHER" id="PTHR43004">
    <property type="entry name" value="TRK SYSTEM POTASSIUM UPTAKE PROTEIN"/>
    <property type="match status" value="1"/>
</dbReference>
<dbReference type="InterPro" id="IPR002938">
    <property type="entry name" value="FAD-bd"/>
</dbReference>
<dbReference type="EMBL" id="UINC01027144">
    <property type="protein sequence ID" value="SVB05895.1"/>
    <property type="molecule type" value="Genomic_DNA"/>
</dbReference>
<dbReference type="Gene3D" id="3.50.50.60">
    <property type="entry name" value="FAD/NAD(P)-binding domain"/>
    <property type="match status" value="1"/>
</dbReference>
<organism evidence="5">
    <name type="scientific">marine metagenome</name>
    <dbReference type="NCBI Taxonomy" id="408172"/>
    <lineage>
        <taxon>unclassified sequences</taxon>
        <taxon>metagenomes</taxon>
        <taxon>ecological metagenomes</taxon>
    </lineage>
</organism>
<dbReference type="GO" id="GO:0071949">
    <property type="term" value="F:FAD binding"/>
    <property type="evidence" value="ECO:0007669"/>
    <property type="project" value="InterPro"/>
</dbReference>
<dbReference type="Pfam" id="PF21274">
    <property type="entry name" value="Rng_hyd_C"/>
    <property type="match status" value="1"/>
</dbReference>
<dbReference type="PRINTS" id="PR00420">
    <property type="entry name" value="RNGMNOXGNASE"/>
</dbReference>
<comment type="cofactor">
    <cofactor evidence="1">
        <name>FAD</name>
        <dbReference type="ChEBI" id="CHEBI:57692"/>
    </cofactor>
</comment>
<proteinExistence type="predicted"/>
<feature type="domain" description="FAD-binding" evidence="4">
    <location>
        <begin position="5"/>
        <end position="357"/>
    </location>
</feature>
<gene>
    <name evidence="5" type="ORF">METZ01_LOCUS158749</name>
</gene>
<dbReference type="Gene3D" id="3.40.30.120">
    <property type="match status" value="1"/>
</dbReference>
<evidence type="ECO:0000256" key="1">
    <source>
        <dbReference type="ARBA" id="ARBA00001974"/>
    </source>
</evidence>
<dbReference type="SUPFAM" id="SSF51905">
    <property type="entry name" value="FAD/NAD(P)-binding domain"/>
    <property type="match status" value="1"/>
</dbReference>